<proteinExistence type="predicted"/>
<evidence type="ECO:0000313" key="2">
    <source>
        <dbReference type="Proteomes" id="UP001317001"/>
    </source>
</evidence>
<gene>
    <name evidence="1" type="ORF">NPX36_13210</name>
</gene>
<accession>A0ABY5NS40</accession>
<reference evidence="1 2" key="1">
    <citation type="submission" date="2022-08" db="EMBL/GenBank/DDBJ databases">
        <title>Myroides zhujiangensis sp. nov., a novel bacterium isolated from sediment in the Pearl River Estuary.</title>
        <authorList>
            <person name="Cui L."/>
        </authorList>
    </citation>
    <scope>NUCLEOTIDE SEQUENCE [LARGE SCALE GENOMIC DNA]</scope>
    <source>
        <strain evidence="1 2">SCSIO 72103</strain>
    </source>
</reference>
<keyword evidence="2" id="KW-1185">Reference proteome</keyword>
<name>A0ABY5NS40_9FLAO</name>
<dbReference type="EMBL" id="CP102382">
    <property type="protein sequence ID" value="UUV21268.1"/>
    <property type="molecule type" value="Genomic_DNA"/>
</dbReference>
<dbReference type="RefSeq" id="WP_257499195.1">
    <property type="nucleotide sequence ID" value="NZ_CP102382.1"/>
</dbReference>
<dbReference type="Proteomes" id="UP001317001">
    <property type="component" value="Chromosome"/>
</dbReference>
<evidence type="ECO:0000313" key="1">
    <source>
        <dbReference type="EMBL" id="UUV21268.1"/>
    </source>
</evidence>
<protein>
    <submittedName>
        <fullName evidence="1">Uncharacterized protein</fullName>
    </submittedName>
</protein>
<sequence>MRIVNIFAYRLFAFHDAGEVDNEYDRLLDLWTDTEYVREFLLANKQDIPKHESIEQYIRYIREDAIAIDEQLITITEEENEKLSYFFQPLHNSEYQVKILSLQKGRQNCLRLYAIKIDDDTFVITGGAIKLPLHHLMIERAHTLKELQKIKKAQDYLRANEIIDEDSFFEFLNNKSHD</sequence>
<organism evidence="1 2">
    <name type="scientific">Paenimyroides aestuarii</name>
    <dbReference type="NCBI Taxonomy" id="2968490"/>
    <lineage>
        <taxon>Bacteria</taxon>
        <taxon>Pseudomonadati</taxon>
        <taxon>Bacteroidota</taxon>
        <taxon>Flavobacteriia</taxon>
        <taxon>Flavobacteriales</taxon>
        <taxon>Flavobacteriaceae</taxon>
        <taxon>Paenimyroides</taxon>
    </lineage>
</organism>